<gene>
    <name evidence="2" type="ORF">EQY75_08770</name>
</gene>
<reference evidence="2 3" key="1">
    <citation type="submission" date="2019-01" db="EMBL/GenBank/DDBJ databases">
        <title>Muriicola soli sp. nov., isolated from soil.</title>
        <authorList>
            <person name="Kang H.J."/>
            <person name="Kim S.B."/>
        </authorList>
    </citation>
    <scope>NUCLEOTIDE SEQUENCE [LARGE SCALE GENOMIC DNA]</scope>
    <source>
        <strain evidence="2 3">MMS17-SY002</strain>
    </source>
</reference>
<dbReference type="InterPro" id="IPR045749">
    <property type="entry name" value="DUF6090"/>
</dbReference>
<name>A0A411EAZ4_9FLAO</name>
<sequence length="263" mass="30933">MIKFFRRIRQRLLAENKLSKYLLYAIGEILLVVIGILIALQINNANETRKERAIEINYLKNLRADLLLEIENNKSFSEYRFEKARSSTQLLNTSLPESIEDVQRYTDLYENVFIWQGFVPNNNTFKELLGSGNLSLIKNDTIKNALLELDNFYADISGGEYHMRREYEKFLYDRSVENTRALAFFDDRKPQYGFPERLTYGDIPKSLHPQLIEDAQWLYRDQTFNNGLRLAMMNNGFLANIHRNMNEQIEKLIDLVEEEIAKG</sequence>
<accession>A0A411EAZ4</accession>
<dbReference type="KEGG" id="mur:EQY75_08770"/>
<dbReference type="OrthoDB" id="822590at2"/>
<proteinExistence type="predicted"/>
<organism evidence="2 3">
    <name type="scientific">Muriicola soli</name>
    <dbReference type="NCBI Taxonomy" id="2507538"/>
    <lineage>
        <taxon>Bacteria</taxon>
        <taxon>Pseudomonadati</taxon>
        <taxon>Bacteroidota</taxon>
        <taxon>Flavobacteriia</taxon>
        <taxon>Flavobacteriales</taxon>
        <taxon>Flavobacteriaceae</taxon>
        <taxon>Muriicola</taxon>
    </lineage>
</organism>
<keyword evidence="1" id="KW-1133">Transmembrane helix</keyword>
<dbReference type="EMBL" id="CP035544">
    <property type="protein sequence ID" value="QBA64610.1"/>
    <property type="molecule type" value="Genomic_DNA"/>
</dbReference>
<protein>
    <submittedName>
        <fullName evidence="2">Uncharacterized protein</fullName>
    </submittedName>
</protein>
<evidence type="ECO:0000256" key="1">
    <source>
        <dbReference type="SAM" id="Phobius"/>
    </source>
</evidence>
<dbReference type="Pfam" id="PF19578">
    <property type="entry name" value="DUF6090"/>
    <property type="match status" value="1"/>
</dbReference>
<feature type="transmembrane region" description="Helical" evidence="1">
    <location>
        <begin position="21"/>
        <end position="42"/>
    </location>
</feature>
<keyword evidence="3" id="KW-1185">Reference proteome</keyword>
<keyword evidence="1" id="KW-0812">Transmembrane</keyword>
<keyword evidence="1" id="KW-0472">Membrane</keyword>
<evidence type="ECO:0000313" key="2">
    <source>
        <dbReference type="EMBL" id="QBA64610.1"/>
    </source>
</evidence>
<dbReference type="AlphaFoldDB" id="A0A411EAZ4"/>
<evidence type="ECO:0000313" key="3">
    <source>
        <dbReference type="Proteomes" id="UP000290889"/>
    </source>
</evidence>
<dbReference type="Proteomes" id="UP000290889">
    <property type="component" value="Chromosome"/>
</dbReference>
<dbReference type="RefSeq" id="WP_129605040.1">
    <property type="nucleotide sequence ID" value="NZ_CP035544.1"/>
</dbReference>